<gene>
    <name evidence="1" type="ORF">ENN90_03745</name>
</gene>
<sequence>MISPIDKLMLKDFGFRDYDSLKKSLKTAPGRRFGKYDFKWRLKMMSKYNNHKSSKSSVKDEIIKYHIGYEDYVLKSRSGRNAIWPKKTLKLYAFLFEELENPWQIDNTHKRKRLYSISDPNKKIWFRAISYHEMIEAIDICYKNSYKFGTKTKTKNYPCRLKWNECVASYSKARNMHSKYYPGMTPKDYDVALLICDNITSTWNNKTGNWKPWNLKYRWLQLAYWDESYISMANLREKNVKFSHVAAFVNTKAMKGNAMAFYILGVAYAVGGTRAAKIIKRFSSKKGINLFRKTIQDSKNIPNASRTHKTVDATIRYNELMNPLNPFK</sequence>
<name>A0A831PQ70_9BACT</name>
<dbReference type="EMBL" id="DSDK01000214">
    <property type="protein sequence ID" value="HDR50721.1"/>
    <property type="molecule type" value="Genomic_DNA"/>
</dbReference>
<protein>
    <submittedName>
        <fullName evidence="1">Uncharacterized protein</fullName>
    </submittedName>
</protein>
<reference evidence="1" key="1">
    <citation type="journal article" date="2020" name="mSystems">
        <title>Genome- and Community-Level Interaction Insights into Carbon Utilization and Element Cycling Functions of Hydrothermarchaeota in Hydrothermal Sediment.</title>
        <authorList>
            <person name="Zhou Z."/>
            <person name="Liu Y."/>
            <person name="Xu W."/>
            <person name="Pan J."/>
            <person name="Luo Z.H."/>
            <person name="Li M."/>
        </authorList>
    </citation>
    <scope>NUCLEOTIDE SEQUENCE [LARGE SCALE GENOMIC DNA]</scope>
    <source>
        <strain evidence="1">SpSt-1217</strain>
    </source>
</reference>
<organism evidence="1">
    <name type="scientific">Mariniphaga anaerophila</name>
    <dbReference type="NCBI Taxonomy" id="1484053"/>
    <lineage>
        <taxon>Bacteria</taxon>
        <taxon>Pseudomonadati</taxon>
        <taxon>Bacteroidota</taxon>
        <taxon>Bacteroidia</taxon>
        <taxon>Marinilabiliales</taxon>
        <taxon>Prolixibacteraceae</taxon>
        <taxon>Mariniphaga</taxon>
    </lineage>
</organism>
<comment type="caution">
    <text evidence="1">The sequence shown here is derived from an EMBL/GenBank/DDBJ whole genome shotgun (WGS) entry which is preliminary data.</text>
</comment>
<dbReference type="Proteomes" id="UP000886047">
    <property type="component" value="Unassembled WGS sequence"/>
</dbReference>
<dbReference type="AlphaFoldDB" id="A0A831PQ70"/>
<proteinExistence type="predicted"/>
<accession>A0A831PQ70</accession>
<evidence type="ECO:0000313" key="1">
    <source>
        <dbReference type="EMBL" id="HDR50721.1"/>
    </source>
</evidence>